<dbReference type="AlphaFoldDB" id="A0A0R1NK72"/>
<name>A0A0R1NK72_9LACO</name>
<protein>
    <submittedName>
        <fullName evidence="1">Uncharacterized protein</fullName>
    </submittedName>
</protein>
<proteinExistence type="predicted"/>
<dbReference type="EMBL" id="AZEB01000034">
    <property type="protein sequence ID" value="KRL20233.1"/>
    <property type="molecule type" value="Genomic_DNA"/>
</dbReference>
<dbReference type="PROSITE" id="PS51257">
    <property type="entry name" value="PROKAR_LIPOPROTEIN"/>
    <property type="match status" value="1"/>
</dbReference>
<dbReference type="Proteomes" id="UP000051439">
    <property type="component" value="Unassembled WGS sequence"/>
</dbReference>
<evidence type="ECO:0000313" key="1">
    <source>
        <dbReference type="EMBL" id="KRL20233.1"/>
    </source>
</evidence>
<accession>A0A0R1NK72</accession>
<evidence type="ECO:0000313" key="2">
    <source>
        <dbReference type="Proteomes" id="UP000051439"/>
    </source>
</evidence>
<comment type="caution">
    <text evidence="1">The sequence shown here is derived from an EMBL/GenBank/DDBJ whole genome shotgun (WGS) entry which is preliminary data.</text>
</comment>
<sequence>MKVVLAIFGALFLACYYLRDAYNKDNHFNDAHRWICVLASDKPILKLRKR</sequence>
<reference evidence="1 2" key="1">
    <citation type="journal article" date="2015" name="Genome Announc.">
        <title>Expanding the biotechnology potential of lactobacilli through comparative genomics of 213 strains and associated genera.</title>
        <authorList>
            <person name="Sun Z."/>
            <person name="Harris H.M."/>
            <person name="McCann A."/>
            <person name="Guo C."/>
            <person name="Argimon S."/>
            <person name="Zhang W."/>
            <person name="Yang X."/>
            <person name="Jeffery I.B."/>
            <person name="Cooney J.C."/>
            <person name="Kagawa T.F."/>
            <person name="Liu W."/>
            <person name="Song Y."/>
            <person name="Salvetti E."/>
            <person name="Wrobel A."/>
            <person name="Rasinkangas P."/>
            <person name="Parkhill J."/>
            <person name="Rea M.C."/>
            <person name="O'Sullivan O."/>
            <person name="Ritari J."/>
            <person name="Douillard F.P."/>
            <person name="Paul Ross R."/>
            <person name="Yang R."/>
            <person name="Briner A.E."/>
            <person name="Felis G.E."/>
            <person name="de Vos W.M."/>
            <person name="Barrangou R."/>
            <person name="Klaenhammer T.R."/>
            <person name="Caufield P.W."/>
            <person name="Cui Y."/>
            <person name="Zhang H."/>
            <person name="O'Toole P.W."/>
        </authorList>
    </citation>
    <scope>NUCLEOTIDE SEQUENCE [LARGE SCALE GENOMIC DNA]</scope>
    <source>
        <strain evidence="1 2">DSM 19906</strain>
    </source>
</reference>
<keyword evidence="2" id="KW-1185">Reference proteome</keyword>
<dbReference type="PATRIC" id="fig|1423766.4.peg.1874"/>
<organism evidence="1 2">
    <name type="scientific">Lentilactobacillus kisonensis DSM 19906 = JCM 15041</name>
    <dbReference type="NCBI Taxonomy" id="1423766"/>
    <lineage>
        <taxon>Bacteria</taxon>
        <taxon>Bacillati</taxon>
        <taxon>Bacillota</taxon>
        <taxon>Bacilli</taxon>
        <taxon>Lactobacillales</taxon>
        <taxon>Lactobacillaceae</taxon>
        <taxon>Lentilactobacillus</taxon>
    </lineage>
</organism>
<gene>
    <name evidence="1" type="ORF">FC98_GL001811</name>
</gene>